<dbReference type="Gene3D" id="1.10.10.10">
    <property type="entry name" value="Winged helix-like DNA-binding domain superfamily/Winged helix DNA-binding domain"/>
    <property type="match status" value="1"/>
</dbReference>
<evidence type="ECO:0000256" key="1">
    <source>
        <dbReference type="ARBA" id="ARBA00004123"/>
    </source>
</evidence>
<protein>
    <submittedName>
        <fullName evidence="11">Paired domain-containing protein</fullName>
    </submittedName>
</protein>
<keyword evidence="6" id="KW-0804">Transcription</keyword>
<keyword evidence="10" id="KW-1185">Reference proteome</keyword>
<evidence type="ECO:0000256" key="8">
    <source>
        <dbReference type="SAM" id="MobiDB-lite"/>
    </source>
</evidence>
<sequence length="397" mass="43576">MASAFSTFAPSLEVVVDSEEEECVWSNSSTSSESDLVSNLATRVCPADSTTNTSVALAVAAKELAFGKLLHERQCASSTSHLSFLKQQPPHSDFIQDDLCCSALLMKQACLERLFAASHHQLANLWPTNNQHVNWNQIQLVENVAASNALLSAASMAQQCDNYSLHNPLPKSIPVQSTNSCFSTPTALSLQEHSLKKCIQQISPEPQCRPEQASSATKTNSLQDTYSNSSSTDIFLNSLSKNKLGRTYNPGRPLGMQDRRKILQLYQKALKFRILPNSLESLSCVSKIMTRYRRTGSMNPKTQLSRKMSVCSATNDGSPVAKLSHASSSALSSSCSINGSQFAQGWELVNGKQVEMRMNVPQSLFMPQASFTSFFNGFNKSATHFDSPQLHRMMVSE</sequence>
<feature type="domain" description="Paired" evidence="9">
    <location>
        <begin position="237"/>
        <end position="366"/>
    </location>
</feature>
<dbReference type="PANTHER" id="PTHR45636">
    <property type="entry name" value="PAIRED BOX PROTEIN PAX-6-RELATED-RELATED"/>
    <property type="match status" value="1"/>
</dbReference>
<evidence type="ECO:0000259" key="9">
    <source>
        <dbReference type="SMART" id="SM00351"/>
    </source>
</evidence>
<dbReference type="GO" id="GO:0005634">
    <property type="term" value="C:nucleus"/>
    <property type="evidence" value="ECO:0007669"/>
    <property type="project" value="UniProtKB-SubCell"/>
</dbReference>
<dbReference type="PANTHER" id="PTHR45636:SF42">
    <property type="entry name" value="PROTEIN CBR-NPAX-1"/>
    <property type="match status" value="1"/>
</dbReference>
<dbReference type="GO" id="GO:0000981">
    <property type="term" value="F:DNA-binding transcription factor activity, RNA polymerase II-specific"/>
    <property type="evidence" value="ECO:0007669"/>
    <property type="project" value="TreeGrafter"/>
</dbReference>
<evidence type="ECO:0000256" key="6">
    <source>
        <dbReference type="ARBA" id="ARBA00023163"/>
    </source>
</evidence>
<dbReference type="InterPro" id="IPR043565">
    <property type="entry name" value="PAX_fam"/>
</dbReference>
<name>A0A915DMJ4_9BILA</name>
<evidence type="ECO:0000313" key="10">
    <source>
        <dbReference type="Proteomes" id="UP000887574"/>
    </source>
</evidence>
<evidence type="ECO:0000256" key="5">
    <source>
        <dbReference type="ARBA" id="ARBA00023125"/>
    </source>
</evidence>
<evidence type="ECO:0000313" key="11">
    <source>
        <dbReference type="WBParaSite" id="jg21052"/>
    </source>
</evidence>
<accession>A0A915DMJ4</accession>
<comment type="subcellular location">
    <subcellularLocation>
        <location evidence="1">Nucleus</location>
    </subcellularLocation>
</comment>
<dbReference type="SMART" id="SM00351">
    <property type="entry name" value="PAX"/>
    <property type="match status" value="1"/>
</dbReference>
<keyword evidence="7" id="KW-0539">Nucleus</keyword>
<evidence type="ECO:0000256" key="3">
    <source>
        <dbReference type="ARBA" id="ARBA00022724"/>
    </source>
</evidence>
<proteinExistence type="predicted"/>
<reference evidence="11" key="1">
    <citation type="submission" date="2022-11" db="UniProtKB">
        <authorList>
            <consortium name="WormBaseParasite"/>
        </authorList>
    </citation>
    <scope>IDENTIFICATION</scope>
</reference>
<feature type="region of interest" description="Disordered" evidence="8">
    <location>
        <begin position="207"/>
        <end position="231"/>
    </location>
</feature>
<keyword evidence="3" id="KW-0563">Paired box</keyword>
<keyword evidence="4" id="KW-0805">Transcription regulation</keyword>
<evidence type="ECO:0000256" key="4">
    <source>
        <dbReference type="ARBA" id="ARBA00023015"/>
    </source>
</evidence>
<keyword evidence="2" id="KW-0217">Developmental protein</keyword>
<dbReference type="InterPro" id="IPR001523">
    <property type="entry name" value="Paired_dom"/>
</dbReference>
<dbReference type="GO" id="GO:0000978">
    <property type="term" value="F:RNA polymerase II cis-regulatory region sequence-specific DNA binding"/>
    <property type="evidence" value="ECO:0007669"/>
    <property type="project" value="TreeGrafter"/>
</dbReference>
<dbReference type="InterPro" id="IPR009057">
    <property type="entry name" value="Homeodomain-like_sf"/>
</dbReference>
<dbReference type="Proteomes" id="UP000887574">
    <property type="component" value="Unplaced"/>
</dbReference>
<dbReference type="WBParaSite" id="jg21052">
    <property type="protein sequence ID" value="jg21052"/>
    <property type="gene ID" value="jg21052"/>
</dbReference>
<dbReference type="SUPFAM" id="SSF46689">
    <property type="entry name" value="Homeodomain-like"/>
    <property type="match status" value="1"/>
</dbReference>
<feature type="compositionally biased region" description="Polar residues" evidence="8">
    <location>
        <begin position="212"/>
        <end position="231"/>
    </location>
</feature>
<evidence type="ECO:0000256" key="2">
    <source>
        <dbReference type="ARBA" id="ARBA00022473"/>
    </source>
</evidence>
<dbReference type="Pfam" id="PF00292">
    <property type="entry name" value="PAX"/>
    <property type="match status" value="1"/>
</dbReference>
<evidence type="ECO:0000256" key="7">
    <source>
        <dbReference type="ARBA" id="ARBA00023242"/>
    </source>
</evidence>
<dbReference type="InterPro" id="IPR036388">
    <property type="entry name" value="WH-like_DNA-bd_sf"/>
</dbReference>
<dbReference type="AlphaFoldDB" id="A0A915DMJ4"/>
<keyword evidence="5" id="KW-0238">DNA-binding</keyword>
<organism evidence="10 11">
    <name type="scientific">Ditylenchus dipsaci</name>
    <dbReference type="NCBI Taxonomy" id="166011"/>
    <lineage>
        <taxon>Eukaryota</taxon>
        <taxon>Metazoa</taxon>
        <taxon>Ecdysozoa</taxon>
        <taxon>Nematoda</taxon>
        <taxon>Chromadorea</taxon>
        <taxon>Rhabditida</taxon>
        <taxon>Tylenchina</taxon>
        <taxon>Tylenchomorpha</taxon>
        <taxon>Sphaerularioidea</taxon>
        <taxon>Anguinidae</taxon>
        <taxon>Anguininae</taxon>
        <taxon>Ditylenchus</taxon>
    </lineage>
</organism>